<name>A0A949TZ07_9CLOT</name>
<evidence type="ECO:0000313" key="2">
    <source>
        <dbReference type="Proteomes" id="UP000694308"/>
    </source>
</evidence>
<sequence>MNKIKVLYDVFKTMKEKELFNGSINVEAVKIGTKVLSFSNEFSANTATGETKIKINSESNFDENKSKHESTTEFNVKNCKHHKFHHHMHPHHHGMSCDHGSIKAKLSKVTFMLNILNSLKIEEQNDKSILSLELKEIIREFKEQHKDWDKHHKDFCEQNMGEHHKHCACIKDFIFNANNDAVLNVCVNKNNEVEKIEIVAKGENSLNASLNLAW</sequence>
<keyword evidence="2" id="KW-1185">Reference proteome</keyword>
<protein>
    <submittedName>
        <fullName evidence="1">Uncharacterized protein</fullName>
    </submittedName>
</protein>
<evidence type="ECO:0000313" key="1">
    <source>
        <dbReference type="EMBL" id="MBV7274210.1"/>
    </source>
</evidence>
<reference evidence="1" key="1">
    <citation type="submission" date="2020-12" db="EMBL/GenBank/DDBJ databases">
        <title>Clostridium thailandense sp. nov., a novel acetogenic bacterium isolated from peat land soil in Thailand.</title>
        <authorList>
            <person name="Chaikitkaew S."/>
            <person name="Birkeland N.K."/>
        </authorList>
    </citation>
    <scope>NUCLEOTIDE SEQUENCE</scope>
    <source>
        <strain evidence="1">PL3</strain>
    </source>
</reference>
<dbReference type="AlphaFoldDB" id="A0A949TZ07"/>
<accession>A0A949TZ07</accession>
<dbReference type="RefSeq" id="WP_218321277.1">
    <property type="nucleotide sequence ID" value="NZ_JAEEGC010000070.1"/>
</dbReference>
<gene>
    <name evidence="1" type="ORF">I6U48_14985</name>
</gene>
<dbReference type="Proteomes" id="UP000694308">
    <property type="component" value="Unassembled WGS sequence"/>
</dbReference>
<organism evidence="1 2">
    <name type="scientific">Clostridium thailandense</name>
    <dbReference type="NCBI Taxonomy" id="2794346"/>
    <lineage>
        <taxon>Bacteria</taxon>
        <taxon>Bacillati</taxon>
        <taxon>Bacillota</taxon>
        <taxon>Clostridia</taxon>
        <taxon>Eubacteriales</taxon>
        <taxon>Clostridiaceae</taxon>
        <taxon>Clostridium</taxon>
    </lineage>
</organism>
<proteinExistence type="predicted"/>
<comment type="caution">
    <text evidence="1">The sequence shown here is derived from an EMBL/GenBank/DDBJ whole genome shotgun (WGS) entry which is preliminary data.</text>
</comment>
<dbReference type="EMBL" id="JAEEGC010000070">
    <property type="protein sequence ID" value="MBV7274210.1"/>
    <property type="molecule type" value="Genomic_DNA"/>
</dbReference>